<keyword evidence="5" id="KW-0808">Transferase</keyword>
<dbReference type="EMBL" id="FNPC01000001">
    <property type="protein sequence ID" value="SDX80065.1"/>
    <property type="molecule type" value="Genomic_DNA"/>
</dbReference>
<gene>
    <name evidence="5" type="ORF">SAMN05216564_101516</name>
</gene>
<sequence length="235" mass="24672">MAGMADEPVMRVIGTVGLPGSGKGEVATVADEAGIPVVVMGDVIREACRNRGLDPAEHHGRIAGKLREEEGPDAIAARTVPRIREAIEDADSGAGADGDSGTDANANGDASDADTVLVDGLRSPVELERFREAFGDDFTLVAIRAPFDVRAERLADRGRDAADADVEALRERDERELELGLGEVIEAADVEIDNTGSLSAFRDRVRDLLGVEAAADDPADADVVRTDRASRGDGS</sequence>
<proteinExistence type="inferred from homology"/>
<keyword evidence="1 3" id="KW-0547">Nucleotide-binding</keyword>
<feature type="binding site" evidence="3">
    <location>
        <begin position="17"/>
        <end position="24"/>
    </location>
    <ligand>
        <name>ATP</name>
        <dbReference type="ChEBI" id="CHEBI:30616"/>
    </ligand>
</feature>
<dbReference type="InterPro" id="IPR027417">
    <property type="entry name" value="P-loop_NTPase"/>
</dbReference>
<dbReference type="Proteomes" id="UP000199079">
    <property type="component" value="Unassembled WGS sequence"/>
</dbReference>
<dbReference type="Pfam" id="PF13207">
    <property type="entry name" value="AAA_17"/>
    <property type="match status" value="1"/>
</dbReference>
<dbReference type="GO" id="GO:0005524">
    <property type="term" value="F:ATP binding"/>
    <property type="evidence" value="ECO:0007669"/>
    <property type="project" value="UniProtKB-UniRule"/>
</dbReference>
<dbReference type="AlphaFoldDB" id="A0A1H3EN74"/>
<keyword evidence="5" id="KW-0418">Kinase</keyword>
<dbReference type="SUPFAM" id="SSF52540">
    <property type="entry name" value="P-loop containing nucleoside triphosphate hydrolases"/>
    <property type="match status" value="1"/>
</dbReference>
<evidence type="ECO:0000256" key="2">
    <source>
        <dbReference type="ARBA" id="ARBA00022840"/>
    </source>
</evidence>
<evidence type="ECO:0000313" key="5">
    <source>
        <dbReference type="EMBL" id="SDX80065.1"/>
    </source>
</evidence>
<evidence type="ECO:0000313" key="6">
    <source>
        <dbReference type="Proteomes" id="UP000199079"/>
    </source>
</evidence>
<keyword evidence="2 3" id="KW-0067">ATP-binding</keyword>
<dbReference type="Gene3D" id="3.40.50.300">
    <property type="entry name" value="P-loop containing nucleotide triphosphate hydrolases"/>
    <property type="match status" value="1"/>
</dbReference>
<dbReference type="InterPro" id="IPR022970">
    <property type="entry name" value="NTP_hydrolase-rel"/>
</dbReference>
<dbReference type="GO" id="GO:0016301">
    <property type="term" value="F:kinase activity"/>
    <property type="evidence" value="ECO:0007669"/>
    <property type="project" value="UniProtKB-KW"/>
</dbReference>
<keyword evidence="6" id="KW-1185">Reference proteome</keyword>
<organism evidence="5 6">
    <name type="scientific">Halopenitus persicus</name>
    <dbReference type="NCBI Taxonomy" id="1048396"/>
    <lineage>
        <taxon>Archaea</taxon>
        <taxon>Methanobacteriati</taxon>
        <taxon>Methanobacteriota</taxon>
        <taxon>Stenosarchaea group</taxon>
        <taxon>Halobacteria</taxon>
        <taxon>Halobacteriales</taxon>
        <taxon>Haloferacaceae</taxon>
        <taxon>Halopenitus</taxon>
    </lineage>
</organism>
<feature type="compositionally biased region" description="Low complexity" evidence="4">
    <location>
        <begin position="92"/>
        <end position="112"/>
    </location>
</feature>
<comment type="similarity">
    <text evidence="3">Belongs to the UPF0200 family.</text>
</comment>
<evidence type="ECO:0000256" key="1">
    <source>
        <dbReference type="ARBA" id="ARBA00022741"/>
    </source>
</evidence>
<evidence type="ECO:0000256" key="3">
    <source>
        <dbReference type="HAMAP-Rule" id="MF_01111"/>
    </source>
</evidence>
<feature type="region of interest" description="Disordered" evidence="4">
    <location>
        <begin position="89"/>
        <end position="112"/>
    </location>
</feature>
<dbReference type="PANTHER" id="PTHR41930">
    <property type="entry name" value="UPF0200 PROTEIN MJ1399"/>
    <property type="match status" value="1"/>
</dbReference>
<name>A0A1H3EN74_9EURY</name>
<reference evidence="6" key="1">
    <citation type="submission" date="2016-10" db="EMBL/GenBank/DDBJ databases">
        <authorList>
            <person name="Varghese N."/>
            <person name="Submissions S."/>
        </authorList>
    </citation>
    <scope>NUCLEOTIDE SEQUENCE [LARGE SCALE GENOMIC DNA]</scope>
    <source>
        <strain evidence="6">DC30,IBRC 10041,KCTC 4046</strain>
    </source>
</reference>
<dbReference type="PANTHER" id="PTHR41930:SF1">
    <property type="entry name" value="DEPHOSPHO-COA KINASE"/>
    <property type="match status" value="1"/>
</dbReference>
<protein>
    <recommendedName>
        <fullName evidence="3">UPF0200 protein SAMN05216564_101516</fullName>
    </recommendedName>
</protein>
<dbReference type="HAMAP" id="MF_01111">
    <property type="entry name" value="UPF0200"/>
    <property type="match status" value="1"/>
</dbReference>
<accession>A0A1H3EN74</accession>
<evidence type="ECO:0000256" key="4">
    <source>
        <dbReference type="SAM" id="MobiDB-lite"/>
    </source>
</evidence>